<dbReference type="Pfam" id="PF00072">
    <property type="entry name" value="Response_reg"/>
    <property type="match status" value="1"/>
</dbReference>
<feature type="domain" description="Response regulatory" evidence="2">
    <location>
        <begin position="7"/>
        <end position="128"/>
    </location>
</feature>
<accession>A0ABX0QLU5</accession>
<proteinExistence type="predicted"/>
<keyword evidence="4" id="KW-1185">Reference proteome</keyword>
<protein>
    <submittedName>
        <fullName evidence="3">Response regulator</fullName>
    </submittedName>
</protein>
<comment type="caution">
    <text evidence="3">The sequence shown here is derived from an EMBL/GenBank/DDBJ whole genome shotgun (WGS) entry which is preliminary data.</text>
</comment>
<evidence type="ECO:0000313" key="3">
    <source>
        <dbReference type="EMBL" id="NID13466.1"/>
    </source>
</evidence>
<dbReference type="EMBL" id="WAEL01000012">
    <property type="protein sequence ID" value="NID13466.1"/>
    <property type="molecule type" value="Genomic_DNA"/>
</dbReference>
<name>A0ABX0QLU5_9BACT</name>
<dbReference type="Gene3D" id="3.40.50.2300">
    <property type="match status" value="1"/>
</dbReference>
<evidence type="ECO:0000256" key="1">
    <source>
        <dbReference type="PROSITE-ProRule" id="PRU00169"/>
    </source>
</evidence>
<dbReference type="RefSeq" id="WP_166693989.1">
    <property type="nucleotide sequence ID" value="NZ_WAEL01000012.1"/>
</dbReference>
<feature type="modified residue" description="4-aspartylphosphate" evidence="1">
    <location>
        <position position="61"/>
    </location>
</feature>
<dbReference type="InterPro" id="IPR052893">
    <property type="entry name" value="TCS_response_regulator"/>
</dbReference>
<dbReference type="InterPro" id="IPR001789">
    <property type="entry name" value="Sig_transdc_resp-reg_receiver"/>
</dbReference>
<dbReference type="SUPFAM" id="SSF52172">
    <property type="entry name" value="CheY-like"/>
    <property type="match status" value="1"/>
</dbReference>
<reference evidence="4" key="1">
    <citation type="submission" date="2019-09" db="EMBL/GenBank/DDBJ databases">
        <authorList>
            <person name="Jung D.-H."/>
        </authorList>
    </citation>
    <scope>NUCLEOTIDE SEQUENCE [LARGE SCALE GENOMIC DNA]</scope>
    <source>
        <strain evidence="4">JA-25</strain>
    </source>
</reference>
<evidence type="ECO:0000259" key="2">
    <source>
        <dbReference type="PROSITE" id="PS50110"/>
    </source>
</evidence>
<dbReference type="PROSITE" id="PS50110">
    <property type="entry name" value="RESPONSE_REGULATORY"/>
    <property type="match status" value="1"/>
</dbReference>
<keyword evidence="1" id="KW-0597">Phosphoprotein</keyword>
<dbReference type="PANTHER" id="PTHR44520:SF2">
    <property type="entry name" value="RESPONSE REGULATOR RCP1"/>
    <property type="match status" value="1"/>
</dbReference>
<dbReference type="Proteomes" id="UP000606008">
    <property type="component" value="Unassembled WGS sequence"/>
</dbReference>
<reference evidence="4" key="2">
    <citation type="submission" date="2023-07" db="EMBL/GenBank/DDBJ databases">
        <authorList>
            <person name="Jung D.-H."/>
        </authorList>
    </citation>
    <scope>NUCLEOTIDE SEQUENCE [LARGE SCALE GENOMIC DNA]</scope>
    <source>
        <strain evidence="4">JA-25</strain>
    </source>
</reference>
<sequence>MNTKSIQLLLADDDEDDCYFFKEALQGLPITSMLTVVHDGEQLMELLHNKASALPYILFLDLNMPRKGGHECLMEIRLSTRLRHLPVIILSTYISPETEEKLYKSGATHCIVKPTNIGQLKDVIQRELTLSGEADSLPTANDDFLVKVVPAQKQRERKQENTIR</sequence>
<dbReference type="PANTHER" id="PTHR44520">
    <property type="entry name" value="RESPONSE REGULATOR RCP1-RELATED"/>
    <property type="match status" value="1"/>
</dbReference>
<dbReference type="InterPro" id="IPR011006">
    <property type="entry name" value="CheY-like_superfamily"/>
</dbReference>
<dbReference type="SMART" id="SM00448">
    <property type="entry name" value="REC"/>
    <property type="match status" value="1"/>
</dbReference>
<evidence type="ECO:0000313" key="4">
    <source>
        <dbReference type="Proteomes" id="UP000606008"/>
    </source>
</evidence>
<gene>
    <name evidence="3" type="ORF">F7231_25080</name>
</gene>
<organism evidence="3 4">
    <name type="scientific">Fibrivirga algicola</name>
    <dbReference type="NCBI Taxonomy" id="2950420"/>
    <lineage>
        <taxon>Bacteria</taxon>
        <taxon>Pseudomonadati</taxon>
        <taxon>Bacteroidota</taxon>
        <taxon>Cytophagia</taxon>
        <taxon>Cytophagales</taxon>
        <taxon>Spirosomataceae</taxon>
        <taxon>Fibrivirga</taxon>
    </lineage>
</organism>